<keyword evidence="4" id="KW-1003">Cell membrane</keyword>
<protein>
    <recommendedName>
        <fullName evidence="9">Citrate transporter-like domain-containing protein</fullName>
    </recommendedName>
</protein>
<feature type="transmembrane region" description="Helical" evidence="8">
    <location>
        <begin position="368"/>
        <end position="392"/>
    </location>
</feature>
<feature type="transmembrane region" description="Helical" evidence="8">
    <location>
        <begin position="245"/>
        <end position="263"/>
    </location>
</feature>
<feature type="transmembrane region" description="Helical" evidence="8">
    <location>
        <begin position="88"/>
        <end position="121"/>
    </location>
</feature>
<evidence type="ECO:0000313" key="11">
    <source>
        <dbReference type="Proteomes" id="UP000229641"/>
    </source>
</evidence>
<evidence type="ECO:0000256" key="6">
    <source>
        <dbReference type="ARBA" id="ARBA00022989"/>
    </source>
</evidence>
<evidence type="ECO:0000256" key="2">
    <source>
        <dbReference type="ARBA" id="ARBA00009843"/>
    </source>
</evidence>
<accession>A0A2H0LW41</accession>
<proteinExistence type="inferred from homology"/>
<reference evidence="10 11" key="1">
    <citation type="submission" date="2017-09" db="EMBL/GenBank/DDBJ databases">
        <title>Depth-based differentiation of microbial function through sediment-hosted aquifers and enrichment of novel symbionts in the deep terrestrial subsurface.</title>
        <authorList>
            <person name="Probst A.J."/>
            <person name="Ladd B."/>
            <person name="Jarett J.K."/>
            <person name="Geller-Mcgrath D.E."/>
            <person name="Sieber C.M."/>
            <person name="Emerson J.B."/>
            <person name="Anantharaman K."/>
            <person name="Thomas B.C."/>
            <person name="Malmstrom R."/>
            <person name="Stieglmeier M."/>
            <person name="Klingl A."/>
            <person name="Woyke T."/>
            <person name="Ryan C.M."/>
            <person name="Banfield J.F."/>
        </authorList>
    </citation>
    <scope>NUCLEOTIDE SEQUENCE [LARGE SCALE GENOMIC DNA]</scope>
    <source>
        <strain evidence="10">CG11_big_fil_rev_8_21_14_0_20_42_13</strain>
    </source>
</reference>
<dbReference type="AlphaFoldDB" id="A0A2H0LW41"/>
<evidence type="ECO:0000256" key="4">
    <source>
        <dbReference type="ARBA" id="ARBA00022475"/>
    </source>
</evidence>
<gene>
    <name evidence="10" type="ORF">COV72_07340</name>
</gene>
<dbReference type="CDD" id="cd01116">
    <property type="entry name" value="P_permease"/>
    <property type="match status" value="1"/>
</dbReference>
<keyword evidence="7 8" id="KW-0472">Membrane</keyword>
<name>A0A2H0LW41_9BACT</name>
<dbReference type="PRINTS" id="PR00758">
    <property type="entry name" value="ARSENICPUMP"/>
</dbReference>
<dbReference type="InterPro" id="IPR000802">
    <property type="entry name" value="Arsenical_pump_ArsB"/>
</dbReference>
<comment type="similarity">
    <text evidence="2">Belongs to the CitM (TC 2.A.11) transporter family.</text>
</comment>
<dbReference type="Pfam" id="PF03600">
    <property type="entry name" value="CitMHS"/>
    <property type="match status" value="1"/>
</dbReference>
<dbReference type="EMBL" id="PCWA01000095">
    <property type="protein sequence ID" value="PIQ88618.1"/>
    <property type="molecule type" value="Genomic_DNA"/>
</dbReference>
<evidence type="ECO:0000256" key="5">
    <source>
        <dbReference type="ARBA" id="ARBA00022692"/>
    </source>
</evidence>
<feature type="transmembrane region" description="Helical" evidence="8">
    <location>
        <begin position="413"/>
        <end position="433"/>
    </location>
</feature>
<evidence type="ECO:0000256" key="1">
    <source>
        <dbReference type="ARBA" id="ARBA00004651"/>
    </source>
</evidence>
<feature type="transmembrane region" description="Helical" evidence="8">
    <location>
        <begin position="43"/>
        <end position="67"/>
    </location>
</feature>
<dbReference type="PANTHER" id="PTHR43568:SF1">
    <property type="entry name" value="P PROTEIN"/>
    <property type="match status" value="1"/>
</dbReference>
<comment type="caution">
    <text evidence="10">The sequence shown here is derived from an EMBL/GenBank/DDBJ whole genome shotgun (WGS) entry which is preliminary data.</text>
</comment>
<evidence type="ECO:0000256" key="7">
    <source>
        <dbReference type="ARBA" id="ARBA00023136"/>
    </source>
</evidence>
<evidence type="ECO:0000256" key="8">
    <source>
        <dbReference type="SAM" id="Phobius"/>
    </source>
</evidence>
<comment type="subcellular location">
    <subcellularLocation>
        <location evidence="1">Cell membrane</location>
        <topology evidence="1">Multi-pass membrane protein</topology>
    </subcellularLocation>
</comment>
<keyword evidence="5 8" id="KW-0812">Transmembrane</keyword>
<dbReference type="GO" id="GO:0005886">
    <property type="term" value="C:plasma membrane"/>
    <property type="evidence" value="ECO:0007669"/>
    <property type="project" value="UniProtKB-SubCell"/>
</dbReference>
<feature type="transmembrane region" description="Helical" evidence="8">
    <location>
        <begin position="270"/>
        <end position="288"/>
    </location>
</feature>
<keyword evidence="6 8" id="KW-1133">Transmembrane helix</keyword>
<sequence>MFLSGLIFLIVYFFLATEKLEKTVAVLLGAFFMFALRLVPFEYALAAIDLNVIFLLVGMMTCVFILSKTGFFEWIAVLVAKKAKGRPISIMLLFITVTAVLSSVLDNVTTIILLAPVTILIMEILEISPVPFLILEVIASNIGGTATLIGDPPNILIGSRAHLTFNEFLLHLGPVICVVFLIFGLSAFFIFRKSWQVPQRVKLRVTQALPHLAIIDRKNMIRALGVLALIFAGFFTHGITGIEPGIIALCGSMLMLVVCRSDIDATFMRVEWGVIFFFIGLFIVVSALEYTGVINMLAGMLINLAGTNLFFLCMAILFGSALFSSFLDNIPFVITMIPLIQQVIAHLAEVQGIIDPALIQEKIASPLWWSLALGACLGGNGTLIGASANVVMSKISERNNHHISFGRFFKYGFLFMIQSVLISAFCLWLMYFYQARF</sequence>
<evidence type="ECO:0000259" key="9">
    <source>
        <dbReference type="Pfam" id="PF03600"/>
    </source>
</evidence>
<keyword evidence="3" id="KW-0813">Transport</keyword>
<dbReference type="InterPro" id="IPR004680">
    <property type="entry name" value="Cit_transptr-like_dom"/>
</dbReference>
<feature type="transmembrane region" description="Helical" evidence="8">
    <location>
        <begin position="168"/>
        <end position="191"/>
    </location>
</feature>
<evidence type="ECO:0000313" key="10">
    <source>
        <dbReference type="EMBL" id="PIQ88618.1"/>
    </source>
</evidence>
<evidence type="ECO:0000256" key="3">
    <source>
        <dbReference type="ARBA" id="ARBA00022448"/>
    </source>
</evidence>
<feature type="transmembrane region" description="Helical" evidence="8">
    <location>
        <begin position="300"/>
        <end position="323"/>
    </location>
</feature>
<dbReference type="Proteomes" id="UP000229641">
    <property type="component" value="Unassembled WGS sequence"/>
</dbReference>
<organism evidence="10 11">
    <name type="scientific">Candidatus Ghiorseimicrobium undicola</name>
    <dbReference type="NCBI Taxonomy" id="1974746"/>
    <lineage>
        <taxon>Bacteria</taxon>
        <taxon>Pseudomonadati</taxon>
        <taxon>Candidatus Omnitrophota</taxon>
        <taxon>Candidatus Ghiorseimicrobium</taxon>
    </lineage>
</organism>
<dbReference type="GO" id="GO:0015105">
    <property type="term" value="F:arsenite transmembrane transporter activity"/>
    <property type="evidence" value="ECO:0007669"/>
    <property type="project" value="InterPro"/>
</dbReference>
<feature type="domain" description="Citrate transporter-like" evidence="9">
    <location>
        <begin position="12"/>
        <end position="374"/>
    </location>
</feature>
<dbReference type="PANTHER" id="PTHR43568">
    <property type="entry name" value="P PROTEIN"/>
    <property type="match status" value="1"/>
</dbReference>
<dbReference type="InterPro" id="IPR051475">
    <property type="entry name" value="Diverse_Ion_Transporter"/>
</dbReference>